<name>A0A420WUI5_9GAMM</name>
<protein>
    <submittedName>
        <fullName evidence="1">Regulatory protein Rha</fullName>
    </submittedName>
</protein>
<dbReference type="EMBL" id="RBIN01000007">
    <property type="protein sequence ID" value="RKQ97119.1"/>
    <property type="molecule type" value="Genomic_DNA"/>
</dbReference>
<dbReference type="RefSeq" id="WP_121173454.1">
    <property type="nucleotide sequence ID" value="NZ_RBIN01000007.1"/>
</dbReference>
<keyword evidence="2" id="KW-1185">Reference proteome</keyword>
<dbReference type="OrthoDB" id="1042522at2"/>
<sequence length="275" mass="30308">MNTTAITQNQQATMSSREIAELTGKRHGDVIRDIRAMVTALARTDYEDSVTSYDWSNTPEKVSGFLRHQENHGVTEEKDSRGYTQYFLLDRYHTEVLVTGYDVKRRAAVIRRWHDLETGAAKPVAELANVPATIALVECAANLLRTSDSGKVVMLRKAGQAVGADTSFLPDYTEDSAPGHVGAMDTASLTQLLRDHGLSHSAAAVNQALHDAGILESRTRKSNKGALKHFWCLTDAGQNYGKNVVSPQSPRETQPHYYRAHFTELLGLIGLEGDQ</sequence>
<dbReference type="Proteomes" id="UP000281975">
    <property type="component" value="Unassembled WGS sequence"/>
</dbReference>
<reference evidence="1 2" key="1">
    <citation type="submission" date="2018-10" db="EMBL/GenBank/DDBJ databases">
        <title>Genomic Encyclopedia of Type Strains, Phase IV (KMG-IV): sequencing the most valuable type-strain genomes for metagenomic binning, comparative biology and taxonomic classification.</title>
        <authorList>
            <person name="Goeker M."/>
        </authorList>
    </citation>
    <scope>NUCLEOTIDE SEQUENCE [LARGE SCALE GENOMIC DNA]</scope>
    <source>
        <strain evidence="1 2">DSM 23229</strain>
    </source>
</reference>
<evidence type="ECO:0000313" key="2">
    <source>
        <dbReference type="Proteomes" id="UP000281975"/>
    </source>
</evidence>
<organism evidence="1 2">
    <name type="scientific">Kushneria sinocarnis</name>
    <dbReference type="NCBI Taxonomy" id="595502"/>
    <lineage>
        <taxon>Bacteria</taxon>
        <taxon>Pseudomonadati</taxon>
        <taxon>Pseudomonadota</taxon>
        <taxon>Gammaproteobacteria</taxon>
        <taxon>Oceanospirillales</taxon>
        <taxon>Halomonadaceae</taxon>
        <taxon>Kushneria</taxon>
    </lineage>
</organism>
<dbReference type="InterPro" id="IPR014054">
    <property type="entry name" value="Phage_regulatory_Rha"/>
</dbReference>
<evidence type="ECO:0000313" key="1">
    <source>
        <dbReference type="EMBL" id="RKQ97119.1"/>
    </source>
</evidence>
<dbReference type="AlphaFoldDB" id="A0A420WUI5"/>
<proteinExistence type="predicted"/>
<gene>
    <name evidence="1" type="ORF">C7446_2538</name>
</gene>
<accession>A0A420WUI5</accession>
<comment type="caution">
    <text evidence="1">The sequence shown here is derived from an EMBL/GenBank/DDBJ whole genome shotgun (WGS) entry which is preliminary data.</text>
</comment>
<dbReference type="Pfam" id="PF09669">
    <property type="entry name" value="Phage_pRha"/>
    <property type="match status" value="1"/>
</dbReference>